<organism evidence="1 4">
    <name type="scientific">Saccharopolyspora kobensis</name>
    <dbReference type="NCBI Taxonomy" id="146035"/>
    <lineage>
        <taxon>Bacteria</taxon>
        <taxon>Bacillati</taxon>
        <taxon>Actinomycetota</taxon>
        <taxon>Actinomycetes</taxon>
        <taxon>Pseudonocardiales</taxon>
        <taxon>Pseudonocardiaceae</taxon>
        <taxon>Saccharopolyspora</taxon>
    </lineage>
</organism>
<evidence type="ECO:0000313" key="3">
    <source>
        <dbReference type="Proteomes" id="UP000199690"/>
    </source>
</evidence>
<dbReference type="RefSeq" id="WP_093344943.1">
    <property type="nucleotide sequence ID" value="NZ_FNVB01000004.1"/>
</dbReference>
<dbReference type="EMBL" id="FOME01000001">
    <property type="protein sequence ID" value="SFC21559.1"/>
    <property type="molecule type" value="Genomic_DNA"/>
</dbReference>
<proteinExistence type="predicted"/>
<name>A0A1H6BZ06_9PSEU</name>
<evidence type="ECO:0000313" key="2">
    <source>
        <dbReference type="EMBL" id="SFC21559.1"/>
    </source>
</evidence>
<dbReference type="AlphaFoldDB" id="A0A1H6BZ06"/>
<dbReference type="Pfam" id="PF10824">
    <property type="entry name" value="T7SS_ESX_EspC"/>
    <property type="match status" value="1"/>
</dbReference>
<reference evidence="3 4" key="2">
    <citation type="submission" date="2016-10" db="EMBL/GenBank/DDBJ databases">
        <authorList>
            <person name="Varghese N."/>
            <person name="Submissions S."/>
        </authorList>
    </citation>
    <scope>NUCLEOTIDE SEQUENCE [LARGE SCALE GENOMIC DNA]</scope>
    <source>
        <strain evidence="4">ATCC 20501</strain>
        <strain evidence="2 3">CGMCC 4.3529</strain>
    </source>
</reference>
<sequence length="106" mass="10862">MAGGFQIPPDRLRAHADRLDSHAAALGQAADAGRSVQLDTDAYGLICQFLPPALNTASDIVLQTTSAAHDAIAALSTSLRDAVADHEATDAEIAAALDRIADELGG</sequence>
<dbReference type="Proteomes" id="UP000199690">
    <property type="component" value="Unassembled WGS sequence"/>
</dbReference>
<accession>A0A1I1HBM3</accession>
<protein>
    <submittedName>
        <fullName evidence="1">Excreted virulence factor EspC, type VII ESX diderm</fullName>
    </submittedName>
</protein>
<dbReference type="GO" id="GO:0009306">
    <property type="term" value="P:protein secretion"/>
    <property type="evidence" value="ECO:0007669"/>
    <property type="project" value="InterPro"/>
</dbReference>
<dbReference type="InterPro" id="IPR022536">
    <property type="entry name" value="EspC"/>
</dbReference>
<accession>A0A1H6BZ06</accession>
<dbReference type="Proteomes" id="UP000236729">
    <property type="component" value="Unassembled WGS sequence"/>
</dbReference>
<dbReference type="SMR" id="A0A1H6BZ06"/>
<dbReference type="EMBL" id="FNVB01000004">
    <property type="protein sequence ID" value="SEG65934.1"/>
    <property type="molecule type" value="Genomic_DNA"/>
</dbReference>
<evidence type="ECO:0000313" key="4">
    <source>
        <dbReference type="Proteomes" id="UP000236729"/>
    </source>
</evidence>
<keyword evidence="3" id="KW-1185">Reference proteome</keyword>
<gene>
    <name evidence="1" type="ORF">SAMN02982929_02971</name>
    <name evidence="2" type="ORF">SAMN05216506_101210</name>
</gene>
<reference evidence="1" key="1">
    <citation type="submission" date="2016-10" db="EMBL/GenBank/DDBJ databases">
        <authorList>
            <person name="de Groot N.N."/>
        </authorList>
    </citation>
    <scope>NUCLEOTIDE SEQUENCE [LARGE SCALE GENOMIC DNA]</scope>
    <source>
        <strain evidence="1">ATCC 20501</strain>
    </source>
</reference>
<evidence type="ECO:0000313" key="1">
    <source>
        <dbReference type="EMBL" id="SEG65934.1"/>
    </source>
</evidence>